<organism evidence="2 3">
    <name type="scientific">Solihabitans fulvus</name>
    <dbReference type="NCBI Taxonomy" id="1892852"/>
    <lineage>
        <taxon>Bacteria</taxon>
        <taxon>Bacillati</taxon>
        <taxon>Actinomycetota</taxon>
        <taxon>Actinomycetes</taxon>
        <taxon>Pseudonocardiales</taxon>
        <taxon>Pseudonocardiaceae</taxon>
        <taxon>Solihabitans</taxon>
    </lineage>
</organism>
<dbReference type="EMBL" id="VUOB01000010">
    <property type="protein sequence ID" value="KAA2264788.1"/>
    <property type="molecule type" value="Genomic_DNA"/>
</dbReference>
<feature type="region of interest" description="Disordered" evidence="1">
    <location>
        <begin position="498"/>
        <end position="711"/>
    </location>
</feature>
<feature type="region of interest" description="Disordered" evidence="1">
    <location>
        <begin position="165"/>
        <end position="276"/>
    </location>
</feature>
<evidence type="ECO:0000313" key="2">
    <source>
        <dbReference type="EMBL" id="KAA2264788.1"/>
    </source>
</evidence>
<gene>
    <name evidence="2" type="ORF">F0L68_06810</name>
</gene>
<feature type="region of interest" description="Disordered" evidence="1">
    <location>
        <begin position="95"/>
        <end position="125"/>
    </location>
</feature>
<feature type="compositionally biased region" description="Basic and acidic residues" evidence="1">
    <location>
        <begin position="99"/>
        <end position="120"/>
    </location>
</feature>
<dbReference type="OrthoDB" id="3700401at2"/>
<feature type="compositionally biased region" description="Basic and acidic residues" evidence="1">
    <location>
        <begin position="220"/>
        <end position="243"/>
    </location>
</feature>
<feature type="region of interest" description="Disordered" evidence="1">
    <location>
        <begin position="291"/>
        <end position="329"/>
    </location>
</feature>
<accession>A0A5B2XLP7</accession>
<dbReference type="Proteomes" id="UP000323454">
    <property type="component" value="Unassembled WGS sequence"/>
</dbReference>
<feature type="compositionally biased region" description="Pro residues" evidence="1">
    <location>
        <begin position="598"/>
        <end position="607"/>
    </location>
</feature>
<feature type="compositionally biased region" description="Low complexity" evidence="1">
    <location>
        <begin position="262"/>
        <end position="276"/>
    </location>
</feature>
<reference evidence="2 3" key="1">
    <citation type="submission" date="2019-09" db="EMBL/GenBank/DDBJ databases">
        <title>Goodfellowia gen. nov., a new genus of the Pseudonocardineae related to Actinoalloteichus, containing Goodfellowia coeruleoviolacea gen. nov., comb. nov. gen. nov., comb. nov.</title>
        <authorList>
            <person name="Labeda D."/>
        </authorList>
    </citation>
    <scope>NUCLEOTIDE SEQUENCE [LARGE SCALE GENOMIC DNA]</scope>
    <source>
        <strain evidence="2 3">AN110305</strain>
    </source>
</reference>
<reference evidence="2 3" key="2">
    <citation type="submission" date="2019-09" db="EMBL/GenBank/DDBJ databases">
        <authorList>
            <person name="Jin C."/>
        </authorList>
    </citation>
    <scope>NUCLEOTIDE SEQUENCE [LARGE SCALE GENOMIC DNA]</scope>
    <source>
        <strain evidence="2 3">AN110305</strain>
    </source>
</reference>
<feature type="compositionally biased region" description="Acidic residues" evidence="1">
    <location>
        <begin position="319"/>
        <end position="329"/>
    </location>
</feature>
<feature type="compositionally biased region" description="Basic and acidic residues" evidence="1">
    <location>
        <begin position="169"/>
        <end position="183"/>
    </location>
</feature>
<keyword evidence="3" id="KW-1185">Reference proteome</keyword>
<comment type="caution">
    <text evidence="2">The sequence shown here is derived from an EMBL/GenBank/DDBJ whole genome shotgun (WGS) entry which is preliminary data.</text>
</comment>
<protein>
    <submittedName>
        <fullName evidence="2">Uncharacterized protein</fullName>
    </submittedName>
</protein>
<name>A0A5B2XLP7_9PSEU</name>
<dbReference type="RefSeq" id="WP_149848587.1">
    <property type="nucleotide sequence ID" value="NZ_VUOB01000010.1"/>
</dbReference>
<feature type="compositionally biased region" description="Low complexity" evidence="1">
    <location>
        <begin position="517"/>
        <end position="550"/>
    </location>
</feature>
<sequence>MVSLFGQVWLWSLLSFVLGALLLWLVLARPARRHADELAAELARVRAAAQSQQRVAESPVARAAAEPASAAGEDAYEDWRSEVPAARPYTLMDDVLEPEPQRARWDDEPRAYPSADRRPEPPTQFVEADGQLDHRFAGSDLAADDHFVTQGGAESTSLMHRLAPAPDDSAEHAVDERPEHHDQDDYEDYESSESRHGLLDDAAGLPMPAADETTVFPHGVFDDRHDRHDGHAGHDQYDDRYEDGYDQELPAEQPHGHGDPGGPAATPGAYAPEPTAPAELDVTDTELADLGSSHRYPYQPRQDAELAAPPAPPLHEGDWLDGDDPADDVFAEDMSEEHHAAAAASTGPVSAEIVRAAERAIAERDAAHEDAAYEDAAYEDEDAHAGAESRHGLLPADEDEHGYAPAEAGAGAARADYRDGFLSHADVDEAEHADDLFAGPAEPDLFAEHGAEHTQLLSVAEIADEQAVAGAAAENLTEPQEVDEPVRGADEANVHANQVPAVPPLPKRQPKAVQAPGSSSTFDAFGGGSSAASIRSGYSAPQAPVPASAPVAPPVSQPAPVAAVDRPRSLFEPVIDPDQDRDGVSYPPLPTSGVPRPAEAPAPPPRPQRQYDDTPFVPKFVPDGTPLLGGLPQRPTGGSGSPATAEPFAPSPEYARTAPAPAEASSEPEVDFFGVPVRSNGVTRPRRTEAFNPRAPYGPGSVLPKPDGTPPSSEFLVKATLAGRRYYTAQSTRFGTVKPDVWFASVTAAEHAGFRPPKQP</sequence>
<evidence type="ECO:0000256" key="1">
    <source>
        <dbReference type="SAM" id="MobiDB-lite"/>
    </source>
</evidence>
<proteinExistence type="predicted"/>
<feature type="compositionally biased region" description="Low complexity" evidence="1">
    <location>
        <begin position="658"/>
        <end position="667"/>
    </location>
</feature>
<dbReference type="AlphaFoldDB" id="A0A5B2XLP7"/>
<evidence type="ECO:0000313" key="3">
    <source>
        <dbReference type="Proteomes" id="UP000323454"/>
    </source>
</evidence>